<comment type="caution">
    <text evidence="1">The sequence shown here is derived from an EMBL/GenBank/DDBJ whole genome shotgun (WGS) entry which is preliminary data.</text>
</comment>
<keyword evidence="2" id="KW-1185">Reference proteome</keyword>
<reference evidence="1 2" key="1">
    <citation type="journal article" date="2019" name="Microorganisms">
        <title>Genome Insights into the Novel Species Microvirga brassicacearum, a Rapeseed Endophyte with Biotechnological Potential.</title>
        <authorList>
            <person name="Jimenez-Gomez A."/>
            <person name="Saati-Santamaria Z."/>
            <person name="Igual J.M."/>
            <person name="Rivas R."/>
            <person name="Mateos P.F."/>
            <person name="Garcia-Fraile P."/>
        </authorList>
    </citation>
    <scope>NUCLEOTIDE SEQUENCE [LARGE SCALE GENOMIC DNA]</scope>
    <source>
        <strain evidence="1 2">CDVBN77</strain>
    </source>
</reference>
<sequence>MANGYHVAPDPSAIPELLRTIGRARRSGGISHPAPILGFLSGVFEQNPGRISAMLSEWHALDEVEQAIVLKALLYARKPEASNFIKGVWSDRMLSILKQDLRDPRSAPSPDLTVVNNPGDLDFLWGRFFGTGGATPVRTIIKATKLKSRRADPENVATGLAAAWSLASNAGRYDRVLAICKETLKSADPATISILEDIVAKAEQRRSAAGS</sequence>
<dbReference type="AlphaFoldDB" id="A0A5N3PBH2"/>
<evidence type="ECO:0000313" key="1">
    <source>
        <dbReference type="EMBL" id="KAB0267098.1"/>
    </source>
</evidence>
<accession>A0A5N3PBH2</accession>
<dbReference type="OrthoDB" id="8189383at2"/>
<dbReference type="Proteomes" id="UP000325684">
    <property type="component" value="Unassembled WGS sequence"/>
</dbReference>
<dbReference type="RefSeq" id="WP_150944573.1">
    <property type="nucleotide sequence ID" value="NZ_VCMV01000014.1"/>
</dbReference>
<proteinExistence type="predicted"/>
<organism evidence="1 2">
    <name type="scientific">Microvirga brassicacearum</name>
    <dbReference type="NCBI Taxonomy" id="2580413"/>
    <lineage>
        <taxon>Bacteria</taxon>
        <taxon>Pseudomonadati</taxon>
        <taxon>Pseudomonadota</taxon>
        <taxon>Alphaproteobacteria</taxon>
        <taxon>Hyphomicrobiales</taxon>
        <taxon>Methylobacteriaceae</taxon>
        <taxon>Microvirga</taxon>
    </lineage>
</organism>
<evidence type="ECO:0000313" key="2">
    <source>
        <dbReference type="Proteomes" id="UP000325684"/>
    </source>
</evidence>
<dbReference type="EMBL" id="VCMV01000014">
    <property type="protein sequence ID" value="KAB0267098.1"/>
    <property type="molecule type" value="Genomic_DNA"/>
</dbReference>
<protein>
    <submittedName>
        <fullName evidence="1">Uncharacterized protein</fullName>
    </submittedName>
</protein>
<gene>
    <name evidence="1" type="ORF">FEZ63_11785</name>
</gene>
<name>A0A5N3PBH2_9HYPH</name>